<feature type="region of interest" description="Disordered" evidence="7">
    <location>
        <begin position="74"/>
        <end position="105"/>
    </location>
</feature>
<feature type="domain" description="Ig-like" evidence="8">
    <location>
        <begin position="410"/>
        <end position="501"/>
    </location>
</feature>
<evidence type="ECO:0000259" key="8">
    <source>
        <dbReference type="PROSITE" id="PS50835"/>
    </source>
</evidence>
<evidence type="ECO:0000256" key="3">
    <source>
        <dbReference type="ARBA" id="ARBA00022490"/>
    </source>
</evidence>
<dbReference type="AlphaFoldDB" id="A0A914Z8B4"/>
<evidence type="ECO:0000256" key="6">
    <source>
        <dbReference type="ARBA" id="ARBA00023319"/>
    </source>
</evidence>
<dbReference type="InterPro" id="IPR050958">
    <property type="entry name" value="Cell_Adh-Cytoskel_Orgn"/>
</dbReference>
<dbReference type="GO" id="GO:0031672">
    <property type="term" value="C:A band"/>
    <property type="evidence" value="ECO:0007669"/>
    <property type="project" value="UniProtKB-ARBA"/>
</dbReference>
<feature type="compositionally biased region" description="Basic and acidic residues" evidence="7">
    <location>
        <begin position="77"/>
        <end position="99"/>
    </location>
</feature>
<sequence length="722" mass="81402">MTAFRVLKDGTPIDETLIGVKYFPTKDTSRFSLRLRNIDPSDQGVYTIRLERGSTILQSDGKLIVKHLAPIEDEEDEKKREAETNGIEKKSKMPKKELSDDQPTFDSPPFFHYKLEDETVNINDRMILSVTNTTLPEPIVEWYKNGEKVYEDIKYAKRKDKGRYELIIASCEMNDDAEWQAIGTNKFGKCESSCRLTVLNPDKAEKPEFRHPLDNEIVYEKTQLKLEVTVVSTLPVKITWFKDDEKLSHTDEYRIMAVDTRHSLSILDCKRRHSGEYSVEAVNAIGKVSTNCKVTVKTGKPRGIDDEEALAPSIRMPLPATRELPENAEVKLVCAVTGIPTPEISWYKDDREVTFAELSYDNGLAQLFIPKAKTTHSGVYTVHAKNEHGTVRSVGMLYIEPSNELLNIAPKFKDTLINLSVMENSEIILECSASGRPPPQINWYHNGLKMIMTNRMLQYVDRRGTVRLSIMNAKPDDEGEFTCEAENAFGKDWTHCQVKVAATGLSNQRSRSPSPNRTAKPPMITRHLCDAKVHEGNRELLECEVDAFPEPSIEWLHDGNLVAESRTLRTYFDGRIAFLKIYQAHKDHQGIYECKIENKLGEATSSATITVESAMESKEEYIPNMPRFTKKLTNMQILREGENVELQCSVEGNPEPAIKWLLNGKAVHAGSGAESTKIGNLHCLKIANFTRDLSGTFTVIATNVYGDTHSSADILLPAIGKL</sequence>
<keyword evidence="5" id="KW-1015">Disulfide bond</keyword>
<dbReference type="WBParaSite" id="PSU_v2.g8572.t1">
    <property type="protein sequence ID" value="PSU_v2.g8572.t1"/>
    <property type="gene ID" value="PSU_v2.g8572"/>
</dbReference>
<comment type="similarity">
    <text evidence="2">Belongs to the protein kinase superfamily. CAMK Ser/Thr protein kinase family.</text>
</comment>
<proteinExistence type="inferred from homology"/>
<keyword evidence="9" id="KW-1185">Reference proteome</keyword>
<evidence type="ECO:0000256" key="4">
    <source>
        <dbReference type="ARBA" id="ARBA00022729"/>
    </source>
</evidence>
<dbReference type="GO" id="GO:0019899">
    <property type="term" value="F:enzyme binding"/>
    <property type="evidence" value="ECO:0007669"/>
    <property type="project" value="UniProtKB-ARBA"/>
</dbReference>
<organism evidence="9 10">
    <name type="scientific">Panagrolaimus superbus</name>
    <dbReference type="NCBI Taxonomy" id="310955"/>
    <lineage>
        <taxon>Eukaryota</taxon>
        <taxon>Metazoa</taxon>
        <taxon>Ecdysozoa</taxon>
        <taxon>Nematoda</taxon>
        <taxon>Chromadorea</taxon>
        <taxon>Rhabditida</taxon>
        <taxon>Tylenchina</taxon>
        <taxon>Panagrolaimomorpha</taxon>
        <taxon>Panagrolaimoidea</taxon>
        <taxon>Panagrolaimidae</taxon>
        <taxon>Panagrolaimus</taxon>
    </lineage>
</organism>
<dbReference type="PANTHER" id="PTHR45080:SF8">
    <property type="entry name" value="IG-LIKE DOMAIN-CONTAINING PROTEIN"/>
    <property type="match status" value="1"/>
</dbReference>
<evidence type="ECO:0000313" key="10">
    <source>
        <dbReference type="WBParaSite" id="PSU_v2.g8572.t1"/>
    </source>
</evidence>
<evidence type="ECO:0000256" key="1">
    <source>
        <dbReference type="ARBA" id="ARBA00004496"/>
    </source>
</evidence>
<protein>
    <submittedName>
        <fullName evidence="10">Ig-like domain-containing protein</fullName>
    </submittedName>
</protein>
<dbReference type="InterPro" id="IPR013783">
    <property type="entry name" value="Ig-like_fold"/>
</dbReference>
<dbReference type="CDD" id="cd00096">
    <property type="entry name" value="Ig"/>
    <property type="match status" value="1"/>
</dbReference>
<dbReference type="GO" id="GO:0007156">
    <property type="term" value="P:homophilic cell adhesion via plasma membrane adhesion molecules"/>
    <property type="evidence" value="ECO:0007669"/>
    <property type="project" value="TreeGrafter"/>
</dbReference>
<dbReference type="PROSITE" id="PS50835">
    <property type="entry name" value="IG_LIKE"/>
    <property type="match status" value="4"/>
</dbReference>
<dbReference type="GO" id="GO:0045989">
    <property type="term" value="P:positive regulation of striated muscle contraction"/>
    <property type="evidence" value="ECO:0007669"/>
    <property type="project" value="UniProtKB-ARBA"/>
</dbReference>
<name>A0A914Z8B4_9BILA</name>
<dbReference type="SMART" id="SM00408">
    <property type="entry name" value="IGc2"/>
    <property type="match status" value="5"/>
</dbReference>
<keyword evidence="3" id="KW-0963">Cytoplasm</keyword>
<feature type="domain" description="Ig-like" evidence="8">
    <location>
        <begin position="626"/>
        <end position="715"/>
    </location>
</feature>
<reference evidence="10" key="1">
    <citation type="submission" date="2022-11" db="UniProtKB">
        <authorList>
            <consortium name="WormBaseParasite"/>
        </authorList>
    </citation>
    <scope>IDENTIFICATION</scope>
</reference>
<dbReference type="Gene3D" id="2.60.40.10">
    <property type="entry name" value="Immunoglobulins"/>
    <property type="match status" value="6"/>
</dbReference>
<dbReference type="InterPro" id="IPR013098">
    <property type="entry name" value="Ig_I-set"/>
</dbReference>
<dbReference type="GO" id="GO:0005886">
    <property type="term" value="C:plasma membrane"/>
    <property type="evidence" value="ECO:0007669"/>
    <property type="project" value="TreeGrafter"/>
</dbReference>
<dbReference type="Pfam" id="PF07679">
    <property type="entry name" value="I-set"/>
    <property type="match status" value="6"/>
</dbReference>
<dbReference type="FunFam" id="2.60.40.10:FF:000425">
    <property type="entry name" value="Myosin light chain kinase"/>
    <property type="match status" value="1"/>
</dbReference>
<dbReference type="InterPro" id="IPR003598">
    <property type="entry name" value="Ig_sub2"/>
</dbReference>
<dbReference type="SMART" id="SM00409">
    <property type="entry name" value="IG"/>
    <property type="match status" value="6"/>
</dbReference>
<dbReference type="PANTHER" id="PTHR45080">
    <property type="entry name" value="CONTACTIN 5"/>
    <property type="match status" value="1"/>
</dbReference>
<dbReference type="InterPro" id="IPR036179">
    <property type="entry name" value="Ig-like_dom_sf"/>
</dbReference>
<dbReference type="InterPro" id="IPR003599">
    <property type="entry name" value="Ig_sub"/>
</dbReference>
<evidence type="ECO:0000256" key="2">
    <source>
        <dbReference type="ARBA" id="ARBA00006692"/>
    </source>
</evidence>
<accession>A0A914Z8B4</accession>
<evidence type="ECO:0000313" key="9">
    <source>
        <dbReference type="Proteomes" id="UP000887577"/>
    </source>
</evidence>
<dbReference type="SUPFAM" id="SSF48726">
    <property type="entry name" value="Immunoglobulin"/>
    <property type="match status" value="6"/>
</dbReference>
<evidence type="ECO:0000256" key="7">
    <source>
        <dbReference type="SAM" id="MobiDB-lite"/>
    </source>
</evidence>
<dbReference type="Proteomes" id="UP000887577">
    <property type="component" value="Unplaced"/>
</dbReference>
<feature type="domain" description="Ig-like" evidence="8">
    <location>
        <begin position="312"/>
        <end position="392"/>
    </location>
</feature>
<comment type="subcellular location">
    <subcellularLocation>
        <location evidence="1">Cytoplasm</location>
    </subcellularLocation>
</comment>
<dbReference type="FunFam" id="2.60.40.10:FF:000080">
    <property type="entry name" value="Myosin light chain kinase, smooth muscle"/>
    <property type="match status" value="1"/>
</dbReference>
<dbReference type="GO" id="GO:0060298">
    <property type="term" value="P:positive regulation of sarcomere organization"/>
    <property type="evidence" value="ECO:0007669"/>
    <property type="project" value="UniProtKB-ARBA"/>
</dbReference>
<keyword evidence="6" id="KW-0393">Immunoglobulin domain</keyword>
<keyword evidence="4" id="KW-0732">Signal</keyword>
<evidence type="ECO:0000256" key="5">
    <source>
        <dbReference type="ARBA" id="ARBA00023157"/>
    </source>
</evidence>
<dbReference type="FunFam" id="2.60.40.10:FF:000107">
    <property type="entry name" value="Myosin, light chain kinase a"/>
    <property type="match status" value="2"/>
</dbReference>
<dbReference type="GO" id="GO:0040017">
    <property type="term" value="P:positive regulation of locomotion"/>
    <property type="evidence" value="ECO:0007669"/>
    <property type="project" value="UniProtKB-ARBA"/>
</dbReference>
<dbReference type="InterPro" id="IPR007110">
    <property type="entry name" value="Ig-like_dom"/>
</dbReference>
<feature type="domain" description="Ig-like" evidence="8">
    <location>
        <begin position="522"/>
        <end position="610"/>
    </location>
</feature>